<protein>
    <submittedName>
        <fullName evidence="1">Esterase/lipase superfamily enzyme</fullName>
    </submittedName>
</protein>
<dbReference type="InterPro" id="IPR029058">
    <property type="entry name" value="AB_hydrolase_fold"/>
</dbReference>
<dbReference type="PANTHER" id="PTHR36513:SF1">
    <property type="entry name" value="TRANSMEMBRANE PROTEIN"/>
    <property type="match status" value="1"/>
</dbReference>
<organism evidence="1 2">
    <name type="scientific">Lutimaribacter pacificus</name>
    <dbReference type="NCBI Taxonomy" id="391948"/>
    <lineage>
        <taxon>Bacteria</taxon>
        <taxon>Pseudomonadati</taxon>
        <taxon>Pseudomonadota</taxon>
        <taxon>Alphaproteobacteria</taxon>
        <taxon>Rhodobacterales</taxon>
        <taxon>Roseobacteraceae</taxon>
        <taxon>Lutimaribacter</taxon>
    </lineage>
</organism>
<dbReference type="InterPro" id="IPR014586">
    <property type="entry name" value="UCP033909"/>
</dbReference>
<dbReference type="AlphaFoldDB" id="A0A1H0EM06"/>
<dbReference type="PANTHER" id="PTHR36513">
    <property type="entry name" value="ABC TRANSMEMBRANE TYPE-1 DOMAIN-CONTAINING PROTEIN"/>
    <property type="match status" value="1"/>
</dbReference>
<name>A0A1H0EM06_9RHOB</name>
<gene>
    <name evidence="1" type="ORF">SAMN05444142_10626</name>
</gene>
<dbReference type="EMBL" id="FQZZ01000006">
    <property type="protein sequence ID" value="SHK51502.1"/>
    <property type="molecule type" value="Genomic_DNA"/>
</dbReference>
<sequence length="366" mass="40497">MRRVILISLVFLIAACVDRGATVIVPEALNIGTIREVHVATLRAPNEQGWFGRERAKELSFSTIAVSVPPEHRPGKVRPGLARPDPRRDFTVAAREDLEGDDAFTRRIRARLQAMPPNEREITVFVHGYNNSYLDGVYRMAQLYHDLELPGVPVHYSWPSAANPLGYTYDRDSVLYARDGLERMLRDLRQAGARQIILVGHSLGTMLVMETLRQIEIREPGWSERALGGVILISPDLDVELFEMQARRIAELPQPFAIFVNTRDRALALSSRLNGASARLGNLTDPDALAQLPVTLIDVTAFAEGGLRHFTLGNSPLLLQILGQSAELDAAFQLDRAGQSGLLPGTIITVQNATQLILSPHLILQD</sequence>
<dbReference type="PIRSF" id="PIRSF033909">
    <property type="entry name" value="UCP033909"/>
    <property type="match status" value="1"/>
</dbReference>
<reference evidence="1 2" key="1">
    <citation type="submission" date="2016-11" db="EMBL/GenBank/DDBJ databases">
        <authorList>
            <person name="Varghese N."/>
            <person name="Submissions S."/>
        </authorList>
    </citation>
    <scope>NUCLEOTIDE SEQUENCE [LARGE SCALE GENOMIC DNA]</scope>
    <source>
        <strain evidence="1 2">DSM 29620</strain>
    </source>
</reference>
<dbReference type="InterPro" id="IPR010297">
    <property type="entry name" value="DUF900_hydrolase"/>
</dbReference>
<dbReference type="SUPFAM" id="SSF53474">
    <property type="entry name" value="alpha/beta-Hydrolases"/>
    <property type="match status" value="1"/>
</dbReference>
<dbReference type="Pfam" id="PF05990">
    <property type="entry name" value="DUF900"/>
    <property type="match status" value="1"/>
</dbReference>
<keyword evidence="2" id="KW-1185">Reference proteome</keyword>
<proteinExistence type="predicted"/>
<dbReference type="PROSITE" id="PS51257">
    <property type="entry name" value="PROKAR_LIPOPROTEIN"/>
    <property type="match status" value="1"/>
</dbReference>
<evidence type="ECO:0000313" key="2">
    <source>
        <dbReference type="Proteomes" id="UP000324252"/>
    </source>
</evidence>
<accession>A0A1H0EM06</accession>
<dbReference type="RefSeq" id="WP_188129160.1">
    <property type="nucleotide sequence ID" value="NZ_FNIO01000002.1"/>
</dbReference>
<dbReference type="Proteomes" id="UP000324252">
    <property type="component" value="Unassembled WGS sequence"/>
</dbReference>
<evidence type="ECO:0000313" key="1">
    <source>
        <dbReference type="EMBL" id="SHK51502.1"/>
    </source>
</evidence>
<dbReference type="Gene3D" id="3.40.50.1820">
    <property type="entry name" value="alpha/beta hydrolase"/>
    <property type="match status" value="1"/>
</dbReference>